<evidence type="ECO:0000256" key="7">
    <source>
        <dbReference type="ARBA" id="ARBA00022692"/>
    </source>
</evidence>
<evidence type="ECO:0000256" key="12">
    <source>
        <dbReference type="SAM" id="MobiDB-lite"/>
    </source>
</evidence>
<feature type="region of interest" description="Disordered" evidence="12">
    <location>
        <begin position="290"/>
        <end position="327"/>
    </location>
</feature>
<reference evidence="16" key="1">
    <citation type="submission" date="2023-06" db="EMBL/GenBank/DDBJ databases">
        <title>Black Yeasts Isolated from many extreme environments.</title>
        <authorList>
            <person name="Coleine C."/>
            <person name="Stajich J.E."/>
            <person name="Selbmann L."/>
        </authorList>
    </citation>
    <scope>NUCLEOTIDE SEQUENCE</scope>
    <source>
        <strain evidence="16">CCFEE 5200</strain>
    </source>
</reference>
<evidence type="ECO:0000256" key="1">
    <source>
        <dbReference type="ARBA" id="ARBA00004606"/>
    </source>
</evidence>
<feature type="chain" id="PRO_5042980501" description="N-acetylgalactosaminide beta-1,3-galactosyltransferase" evidence="14">
    <location>
        <begin position="18"/>
        <end position="797"/>
    </location>
</feature>
<protein>
    <recommendedName>
        <fullName evidence="4">N-acetylgalactosaminide beta-1,3-galactosyltransferase</fullName>
        <ecNumber evidence="4">2.4.1.122</ecNumber>
    </recommendedName>
</protein>
<dbReference type="GO" id="GO:0000166">
    <property type="term" value="F:nucleotide binding"/>
    <property type="evidence" value="ECO:0007669"/>
    <property type="project" value="UniProtKB-KW"/>
</dbReference>
<evidence type="ECO:0000256" key="2">
    <source>
        <dbReference type="ARBA" id="ARBA00004922"/>
    </source>
</evidence>
<keyword evidence="11 13" id="KW-0472">Membrane</keyword>
<dbReference type="InterPro" id="IPR037176">
    <property type="entry name" value="Osmotin/thaumatin-like_sf"/>
</dbReference>
<comment type="subcellular location">
    <subcellularLocation>
        <location evidence="1">Membrane</location>
        <topology evidence="1">Single-pass type II membrane protein</topology>
    </subcellularLocation>
</comment>
<dbReference type="Pfam" id="PF02434">
    <property type="entry name" value="Fringe"/>
    <property type="match status" value="1"/>
</dbReference>
<evidence type="ECO:0000313" key="17">
    <source>
        <dbReference type="Proteomes" id="UP001175353"/>
    </source>
</evidence>
<dbReference type="SUPFAM" id="SSF49870">
    <property type="entry name" value="Osmotin, thaumatin-like protein"/>
    <property type="match status" value="1"/>
</dbReference>
<dbReference type="PANTHER" id="PTHR23033:SF47">
    <property type="entry name" value="APPLE DOMAIN-CONTAINING PROTEIN-RELATED"/>
    <property type="match status" value="1"/>
</dbReference>
<dbReference type="Gene3D" id="3.90.550.50">
    <property type="match status" value="1"/>
</dbReference>
<evidence type="ECO:0000256" key="13">
    <source>
        <dbReference type="SAM" id="Phobius"/>
    </source>
</evidence>
<keyword evidence="5" id="KW-0328">Glycosyltransferase</keyword>
<comment type="caution">
    <text evidence="16">The sequence shown here is derived from an EMBL/GenBank/DDBJ whole genome shotgun (WGS) entry which is preliminary data.</text>
</comment>
<proteinExistence type="inferred from homology"/>
<keyword evidence="7 13" id="KW-0812">Transmembrane</keyword>
<evidence type="ECO:0000259" key="15">
    <source>
        <dbReference type="Pfam" id="PF02434"/>
    </source>
</evidence>
<dbReference type="GO" id="GO:0016263">
    <property type="term" value="F:glycoprotein-N-acetylgalactosamine 3-beta-galactosyltransferase activity"/>
    <property type="evidence" value="ECO:0007669"/>
    <property type="project" value="UniProtKB-EC"/>
</dbReference>
<dbReference type="GO" id="GO:0016020">
    <property type="term" value="C:membrane"/>
    <property type="evidence" value="ECO:0007669"/>
    <property type="project" value="UniProtKB-SubCell"/>
</dbReference>
<keyword evidence="17" id="KW-1185">Reference proteome</keyword>
<comment type="pathway">
    <text evidence="2">Protein modification; protein glycosylation.</text>
</comment>
<feature type="compositionally biased region" description="Basic residues" evidence="12">
    <location>
        <begin position="290"/>
        <end position="299"/>
    </location>
</feature>
<comment type="similarity">
    <text evidence="3">Belongs to the glycosyltransferase 31 family. Beta3-Gal-T subfamily.</text>
</comment>
<dbReference type="AlphaFoldDB" id="A0AAN6KPI4"/>
<feature type="domain" description="Fringe-like glycosyltransferase" evidence="15">
    <location>
        <begin position="508"/>
        <end position="611"/>
    </location>
</feature>
<dbReference type="InterPro" id="IPR026050">
    <property type="entry name" value="C1GALT1/C1GALT1_chp1"/>
</dbReference>
<name>A0AAN6KPI4_9PEZI</name>
<keyword evidence="10 13" id="KW-1133">Transmembrane helix</keyword>
<evidence type="ECO:0000256" key="9">
    <source>
        <dbReference type="ARBA" id="ARBA00022968"/>
    </source>
</evidence>
<keyword evidence="14" id="KW-0732">Signal</keyword>
<dbReference type="Pfam" id="PF04681">
    <property type="entry name" value="Bys1"/>
    <property type="match status" value="1"/>
</dbReference>
<dbReference type="InterPro" id="IPR006771">
    <property type="entry name" value="CetA-like"/>
</dbReference>
<dbReference type="Proteomes" id="UP001175353">
    <property type="component" value="Unassembled WGS sequence"/>
</dbReference>
<evidence type="ECO:0000256" key="4">
    <source>
        <dbReference type="ARBA" id="ARBA00012557"/>
    </source>
</evidence>
<dbReference type="EMBL" id="JAUJLE010000054">
    <property type="protein sequence ID" value="KAK0994869.1"/>
    <property type="molecule type" value="Genomic_DNA"/>
</dbReference>
<evidence type="ECO:0000256" key="6">
    <source>
        <dbReference type="ARBA" id="ARBA00022679"/>
    </source>
</evidence>
<keyword evidence="6" id="KW-0808">Transferase</keyword>
<evidence type="ECO:0000256" key="3">
    <source>
        <dbReference type="ARBA" id="ARBA00006462"/>
    </source>
</evidence>
<dbReference type="PANTHER" id="PTHR23033">
    <property type="entry name" value="BETA1,3-GALACTOSYLTRANSFERASE"/>
    <property type="match status" value="1"/>
</dbReference>
<evidence type="ECO:0000256" key="14">
    <source>
        <dbReference type="SAM" id="SignalP"/>
    </source>
</evidence>
<dbReference type="InterPro" id="IPR003378">
    <property type="entry name" value="Fringe-like_glycosylTrfase"/>
</dbReference>
<evidence type="ECO:0000256" key="11">
    <source>
        <dbReference type="ARBA" id="ARBA00023136"/>
    </source>
</evidence>
<accession>A0AAN6KPI4</accession>
<organism evidence="16 17">
    <name type="scientific">Friedmanniomyces endolithicus</name>
    <dbReference type="NCBI Taxonomy" id="329885"/>
    <lineage>
        <taxon>Eukaryota</taxon>
        <taxon>Fungi</taxon>
        <taxon>Dikarya</taxon>
        <taxon>Ascomycota</taxon>
        <taxon>Pezizomycotina</taxon>
        <taxon>Dothideomycetes</taxon>
        <taxon>Dothideomycetidae</taxon>
        <taxon>Mycosphaerellales</taxon>
        <taxon>Teratosphaeriaceae</taxon>
        <taxon>Friedmanniomyces</taxon>
    </lineage>
</organism>
<dbReference type="EC" id="2.4.1.122" evidence="4"/>
<feature type="region of interest" description="Disordered" evidence="12">
    <location>
        <begin position="211"/>
        <end position="232"/>
    </location>
</feature>
<feature type="signal peptide" evidence="14">
    <location>
        <begin position="1"/>
        <end position="17"/>
    </location>
</feature>
<keyword evidence="8" id="KW-0547">Nucleotide-binding</keyword>
<sequence>MYATIAAAALMASSALAQSVGHAIVINACQYEVYVCDVPAADGGYSEIDKTLQPNETFTQQWTELTNAQGWSIKLSKDSTLANIMQYEYTFHNDGTIWYDLSDVNGNPWDGDWEVTAESPSSTCSPKQQAYRYATDDAYGMQACPQDSVITVTLCSGESQNDGSAASVSSSVAAATSSLASATSVSYFSTPSSAAPVSTPVASTTSVESVASTTPVASTPSSTTPAASSTPTSSAYNWHTHSWYQKNVVATTLSTSASTIATTTTAPGGAVVVDVETAYVTEIVTATVNAKRHVHHPRHFGASSKPPSTPPLHPQTPRADNPDDMPRGLRSSIRNVLVFAVVAAVFVGLYITNPSPLARLGISRQHTGFRLRTLEDIEPGAPPCRFLAGAEDVVVVMRTGATEIKDKLPVHFNTTMRCYPDTLIFSDYAEVFEGHQVYDALANVDAHLKETNADFEHYLRLQLLGREGLGKDELHGETWESGPIGKNDNPGWRLDKWKFLPMIQETLKLRPEKKWYVFVEPDTYVVWSNMIQWLQTLDSTEASYYGSEVQIGADVFAHGGSAFVISNPAMRKGAEIYASNSEEWNTRTAHHWAGDCILGTALVSAGVPFTWAWPMFQGGNPVDMDWEDSKEKRRLWCGPALSYHHFEARDVEAMWAFEQQHILDLIAEMEEKKSTAASSFFRGTDTILRHSDIFRKYVMPDLMHERTDWTNMSPDLIEHSARIVKPIEERMEECKAICQAKKTCLQYAVSAIGCSTSTKFKTGRASKGVRSGWILPQVERWTKSLDTCRRRGGWSVT</sequence>
<keyword evidence="9" id="KW-0735">Signal-anchor</keyword>
<evidence type="ECO:0000313" key="16">
    <source>
        <dbReference type="EMBL" id="KAK0994869.1"/>
    </source>
</evidence>
<gene>
    <name evidence="16" type="ORF">LTR91_007475</name>
</gene>
<evidence type="ECO:0000256" key="10">
    <source>
        <dbReference type="ARBA" id="ARBA00022989"/>
    </source>
</evidence>
<evidence type="ECO:0000256" key="5">
    <source>
        <dbReference type="ARBA" id="ARBA00022676"/>
    </source>
</evidence>
<evidence type="ECO:0000256" key="8">
    <source>
        <dbReference type="ARBA" id="ARBA00022741"/>
    </source>
</evidence>
<feature type="transmembrane region" description="Helical" evidence="13">
    <location>
        <begin position="332"/>
        <end position="351"/>
    </location>
</feature>